<comment type="similarity">
    <text evidence="1 3">Belongs to the short-chain dehydrogenases/reductases (SDR) family.</text>
</comment>
<dbReference type="PRINTS" id="PR00080">
    <property type="entry name" value="SDRFAMILY"/>
</dbReference>
<dbReference type="InterPro" id="IPR020904">
    <property type="entry name" value="Sc_DH/Rdtase_CS"/>
</dbReference>
<evidence type="ECO:0000256" key="1">
    <source>
        <dbReference type="ARBA" id="ARBA00006484"/>
    </source>
</evidence>
<evidence type="ECO:0000313" key="4">
    <source>
        <dbReference type="EMBL" id="MFC4374332.1"/>
    </source>
</evidence>
<organism evidence="4 5">
    <name type="scientific">Nocardia halotolerans</name>
    <dbReference type="NCBI Taxonomy" id="1755878"/>
    <lineage>
        <taxon>Bacteria</taxon>
        <taxon>Bacillati</taxon>
        <taxon>Actinomycetota</taxon>
        <taxon>Actinomycetes</taxon>
        <taxon>Mycobacteriales</taxon>
        <taxon>Nocardiaceae</taxon>
        <taxon>Nocardia</taxon>
    </lineage>
</organism>
<gene>
    <name evidence="4" type="ORF">ACFO5K_09475</name>
</gene>
<dbReference type="PANTHER" id="PTHR42901:SF1">
    <property type="entry name" value="ALCOHOL DEHYDROGENASE"/>
    <property type="match status" value="1"/>
</dbReference>
<dbReference type="GO" id="GO:0016491">
    <property type="term" value="F:oxidoreductase activity"/>
    <property type="evidence" value="ECO:0007669"/>
    <property type="project" value="UniProtKB-KW"/>
</dbReference>
<dbReference type="PROSITE" id="PS00061">
    <property type="entry name" value="ADH_SHORT"/>
    <property type="match status" value="1"/>
</dbReference>
<dbReference type="EMBL" id="JBHSDL010000009">
    <property type="protein sequence ID" value="MFC4374332.1"/>
    <property type="molecule type" value="Genomic_DNA"/>
</dbReference>
<accession>A0ABV8VFF3</accession>
<protein>
    <submittedName>
        <fullName evidence="4">SDR family oxidoreductase</fullName>
        <ecNumber evidence="4">1.-.-.-</ecNumber>
    </submittedName>
</protein>
<dbReference type="Proteomes" id="UP001595844">
    <property type="component" value="Unassembled WGS sequence"/>
</dbReference>
<dbReference type="SUPFAM" id="SSF51735">
    <property type="entry name" value="NAD(P)-binding Rossmann-fold domains"/>
    <property type="match status" value="1"/>
</dbReference>
<dbReference type="RefSeq" id="WP_378559150.1">
    <property type="nucleotide sequence ID" value="NZ_JBHSDL010000009.1"/>
</dbReference>
<dbReference type="PRINTS" id="PR00081">
    <property type="entry name" value="GDHRDH"/>
</dbReference>
<dbReference type="Gene3D" id="3.40.50.720">
    <property type="entry name" value="NAD(P)-binding Rossmann-like Domain"/>
    <property type="match status" value="1"/>
</dbReference>
<name>A0ABV8VFF3_9NOCA</name>
<reference evidence="5" key="1">
    <citation type="journal article" date="2019" name="Int. J. Syst. Evol. Microbiol.">
        <title>The Global Catalogue of Microorganisms (GCM) 10K type strain sequencing project: providing services to taxonomists for standard genome sequencing and annotation.</title>
        <authorList>
            <consortium name="The Broad Institute Genomics Platform"/>
            <consortium name="The Broad Institute Genome Sequencing Center for Infectious Disease"/>
            <person name="Wu L."/>
            <person name="Ma J."/>
        </authorList>
    </citation>
    <scope>NUCLEOTIDE SEQUENCE [LARGE SCALE GENOMIC DNA]</scope>
    <source>
        <strain evidence="5">IBRC-M 10490</strain>
    </source>
</reference>
<sequence>MNNTNRIAVVTGASSGIGAGIARTLAAQGADLALVARRADRLEALRAELTDRPGAGRVLVLAHDLIADGAAEQVRRRVTDELGTTDLLVNAAGVLIPDLVGVQAMSQQLDLNLGALVRITQAFVPDLIESAQRRGCADLVNISSISAGRVEPGVGVYAASKAAVSHLSRNLRAELATSRVRVTNVEPGVVTTELLAGSEAGQAWLADVCTRIDPLSAAELAEVVAFAISRPAHVSLPELVVMPARQV</sequence>
<dbReference type="EC" id="1.-.-.-" evidence="4"/>
<dbReference type="InterPro" id="IPR002347">
    <property type="entry name" value="SDR_fam"/>
</dbReference>
<evidence type="ECO:0000313" key="5">
    <source>
        <dbReference type="Proteomes" id="UP001595844"/>
    </source>
</evidence>
<proteinExistence type="inferred from homology"/>
<dbReference type="PANTHER" id="PTHR42901">
    <property type="entry name" value="ALCOHOL DEHYDROGENASE"/>
    <property type="match status" value="1"/>
</dbReference>
<keyword evidence="5" id="KW-1185">Reference proteome</keyword>
<keyword evidence="2 4" id="KW-0560">Oxidoreductase</keyword>
<dbReference type="InterPro" id="IPR036291">
    <property type="entry name" value="NAD(P)-bd_dom_sf"/>
</dbReference>
<dbReference type="Pfam" id="PF00106">
    <property type="entry name" value="adh_short"/>
    <property type="match status" value="1"/>
</dbReference>
<comment type="caution">
    <text evidence="4">The sequence shown here is derived from an EMBL/GenBank/DDBJ whole genome shotgun (WGS) entry which is preliminary data.</text>
</comment>
<evidence type="ECO:0000256" key="3">
    <source>
        <dbReference type="RuleBase" id="RU000363"/>
    </source>
</evidence>
<evidence type="ECO:0000256" key="2">
    <source>
        <dbReference type="ARBA" id="ARBA00023002"/>
    </source>
</evidence>